<evidence type="ECO:0000313" key="3">
    <source>
        <dbReference type="Proteomes" id="UP000286235"/>
    </source>
</evidence>
<comment type="caution">
    <text evidence="2">The sequence shown here is derived from an EMBL/GenBank/DDBJ whole genome shotgun (WGS) entry which is preliminary data.</text>
</comment>
<reference evidence="2 3" key="1">
    <citation type="submission" date="2013-12" db="EMBL/GenBank/DDBJ databases">
        <title>Genome and proteome characterization of Caldibacillus debilis GB1 derived from a cellulolytic aero-tolerant co-culture.</title>
        <authorList>
            <person name="Wushke S.T."/>
            <person name="Zhang X."/>
            <person name="Fristensky B."/>
            <person name="Wilkins J.A."/>
            <person name="Levin D.B."/>
            <person name="Sparling R."/>
        </authorList>
    </citation>
    <scope>NUCLEOTIDE SEQUENCE [LARGE SCALE GENOMIC DNA]</scope>
    <source>
        <strain evidence="2 3">GB1</strain>
    </source>
</reference>
<protein>
    <submittedName>
        <fullName evidence="2">Uncharacterized protein</fullName>
    </submittedName>
</protein>
<evidence type="ECO:0000313" key="2">
    <source>
        <dbReference type="EMBL" id="RKO61466.1"/>
    </source>
</evidence>
<dbReference type="AlphaFoldDB" id="A0A420VD54"/>
<dbReference type="EMBL" id="AZRV01000044">
    <property type="protein sequence ID" value="RKO61466.1"/>
    <property type="molecule type" value="Genomic_DNA"/>
</dbReference>
<accession>A0A420VD54</accession>
<name>A0A420VD54_9BACI</name>
<sequence>MLDIPITEDYGHKTIGKSDCRNQTNAGRSDVGKSVRRNKTNIGRPKLDNLVADAKCISNFPVTVESRSPVC</sequence>
<feature type="region of interest" description="Disordered" evidence="1">
    <location>
        <begin position="13"/>
        <end position="41"/>
    </location>
</feature>
<evidence type="ECO:0000256" key="1">
    <source>
        <dbReference type="SAM" id="MobiDB-lite"/>
    </source>
</evidence>
<gene>
    <name evidence="2" type="ORF">Cdeb_01415</name>
</gene>
<keyword evidence="3" id="KW-1185">Reference proteome</keyword>
<dbReference type="Proteomes" id="UP000286235">
    <property type="component" value="Unassembled WGS sequence"/>
</dbReference>
<organism evidence="2 3">
    <name type="scientific">Caldibacillus debilis GB1</name>
    <dbReference type="NCBI Taxonomy" id="1339248"/>
    <lineage>
        <taxon>Bacteria</taxon>
        <taxon>Bacillati</taxon>
        <taxon>Bacillota</taxon>
        <taxon>Bacilli</taxon>
        <taxon>Bacillales</taxon>
        <taxon>Bacillaceae</taxon>
        <taxon>Caldibacillus</taxon>
    </lineage>
</organism>
<proteinExistence type="predicted"/>